<accession>Q6ET13</accession>
<dbReference type="EMBL" id="AP004875">
    <property type="protein sequence ID" value="BAD28207.1"/>
    <property type="molecule type" value="Genomic_DNA"/>
</dbReference>
<reference evidence="2" key="1">
    <citation type="journal article" date="2005" name="Nature">
        <title>The map-based sequence of the rice genome.</title>
        <authorList>
            <consortium name="International rice genome sequencing project (IRGSP)"/>
            <person name="Matsumoto T."/>
            <person name="Wu J."/>
            <person name="Kanamori H."/>
            <person name="Katayose Y."/>
            <person name="Fujisawa M."/>
            <person name="Namiki N."/>
            <person name="Mizuno H."/>
            <person name="Yamamoto K."/>
            <person name="Antonio B.A."/>
            <person name="Baba T."/>
            <person name="Sakata K."/>
            <person name="Nagamura Y."/>
            <person name="Aoki H."/>
            <person name="Arikawa K."/>
            <person name="Arita K."/>
            <person name="Bito T."/>
            <person name="Chiden Y."/>
            <person name="Fujitsuka N."/>
            <person name="Fukunaka R."/>
            <person name="Hamada M."/>
            <person name="Harada C."/>
            <person name="Hayashi A."/>
            <person name="Hijishita S."/>
            <person name="Honda M."/>
            <person name="Hosokawa S."/>
            <person name="Ichikawa Y."/>
            <person name="Idonuma A."/>
            <person name="Iijima M."/>
            <person name="Ikeda M."/>
            <person name="Ikeno M."/>
            <person name="Ito K."/>
            <person name="Ito S."/>
            <person name="Ito T."/>
            <person name="Ito Y."/>
            <person name="Ito Y."/>
            <person name="Iwabuchi A."/>
            <person name="Kamiya K."/>
            <person name="Karasawa W."/>
            <person name="Kurita K."/>
            <person name="Katagiri S."/>
            <person name="Kikuta A."/>
            <person name="Kobayashi H."/>
            <person name="Kobayashi N."/>
            <person name="Machita K."/>
            <person name="Maehara T."/>
            <person name="Masukawa M."/>
            <person name="Mizubayashi T."/>
            <person name="Mukai Y."/>
            <person name="Nagasaki H."/>
            <person name="Nagata Y."/>
            <person name="Naito S."/>
            <person name="Nakashima M."/>
            <person name="Nakama Y."/>
            <person name="Nakamichi Y."/>
            <person name="Nakamura M."/>
            <person name="Meguro A."/>
            <person name="Negishi M."/>
            <person name="Ohta I."/>
            <person name="Ohta T."/>
            <person name="Okamoto M."/>
            <person name="Ono N."/>
            <person name="Saji S."/>
            <person name="Sakaguchi M."/>
            <person name="Sakai K."/>
            <person name="Shibata M."/>
            <person name="Shimokawa T."/>
            <person name="Song J."/>
            <person name="Takazaki Y."/>
            <person name="Terasawa K."/>
            <person name="Tsugane M."/>
            <person name="Tsuji K."/>
            <person name="Ueda S."/>
            <person name="Waki K."/>
            <person name="Yamagata H."/>
            <person name="Yamamoto M."/>
            <person name="Yamamoto S."/>
            <person name="Yamane H."/>
            <person name="Yoshiki S."/>
            <person name="Yoshihara R."/>
            <person name="Yukawa K."/>
            <person name="Zhong H."/>
            <person name="Yano M."/>
            <person name="Yuan Q."/>
            <person name="Ouyang S."/>
            <person name="Liu J."/>
            <person name="Jones K.M."/>
            <person name="Gansberger K."/>
            <person name="Moffat K."/>
            <person name="Hill J."/>
            <person name="Bera J."/>
            <person name="Fadrosh D."/>
            <person name="Jin S."/>
            <person name="Johri S."/>
            <person name="Kim M."/>
            <person name="Overton L."/>
            <person name="Reardon M."/>
            <person name="Tsitrin T."/>
            <person name="Vuong H."/>
            <person name="Weaver B."/>
            <person name="Ciecko A."/>
            <person name="Tallon L."/>
            <person name="Jackson J."/>
            <person name="Pai G."/>
            <person name="Aken S.V."/>
            <person name="Utterback T."/>
            <person name="Reidmuller S."/>
            <person name="Feldblyum T."/>
            <person name="Hsiao J."/>
            <person name="Zismann V."/>
            <person name="Iobst S."/>
            <person name="de Vazeille A.R."/>
            <person name="Buell C.R."/>
            <person name="Ying K."/>
            <person name="Li Y."/>
            <person name="Lu T."/>
            <person name="Huang Y."/>
            <person name="Zhao Q."/>
            <person name="Feng Q."/>
            <person name="Zhang L."/>
            <person name="Zhu J."/>
            <person name="Weng Q."/>
            <person name="Mu J."/>
            <person name="Lu Y."/>
            <person name="Fan D."/>
            <person name="Liu Y."/>
            <person name="Guan J."/>
            <person name="Zhang Y."/>
            <person name="Yu S."/>
            <person name="Liu X."/>
            <person name="Zhang Y."/>
            <person name="Hong G."/>
            <person name="Han B."/>
            <person name="Choisne N."/>
            <person name="Demange N."/>
            <person name="Orjeda G."/>
            <person name="Samain S."/>
            <person name="Cattolico L."/>
            <person name="Pelletier E."/>
            <person name="Couloux A."/>
            <person name="Segurens B."/>
            <person name="Wincker P."/>
            <person name="D'Hont A."/>
            <person name="Scarpelli C."/>
            <person name="Weissenbach J."/>
            <person name="Salanoubat M."/>
            <person name="Quetier F."/>
            <person name="Yu Y."/>
            <person name="Kim H.R."/>
            <person name="Rambo T."/>
            <person name="Currie J."/>
            <person name="Collura K."/>
            <person name="Luo M."/>
            <person name="Yang T."/>
            <person name="Ammiraju J.S.S."/>
            <person name="Engler F."/>
            <person name="Soderlund C."/>
            <person name="Wing R.A."/>
            <person name="Palmer L.E."/>
            <person name="de la Bastide M."/>
            <person name="Spiegel L."/>
            <person name="Nascimento L."/>
            <person name="Zutavern T."/>
            <person name="O'Shaughnessy A."/>
            <person name="Dike S."/>
            <person name="Dedhia N."/>
            <person name="Preston R."/>
            <person name="Balija V."/>
            <person name="McCombie W.R."/>
            <person name="Chow T."/>
            <person name="Chen H."/>
            <person name="Chung M."/>
            <person name="Chen C."/>
            <person name="Shaw J."/>
            <person name="Wu H."/>
            <person name="Hsiao K."/>
            <person name="Chao Y."/>
            <person name="Chu M."/>
            <person name="Cheng C."/>
            <person name="Hour A."/>
            <person name="Lee P."/>
            <person name="Lin S."/>
            <person name="Lin Y."/>
            <person name="Liou J."/>
            <person name="Liu S."/>
            <person name="Hsing Y."/>
            <person name="Raghuvanshi S."/>
            <person name="Mohanty A."/>
            <person name="Bharti A.K."/>
            <person name="Gaur A."/>
            <person name="Gupta V."/>
            <person name="Kumar D."/>
            <person name="Ravi V."/>
            <person name="Vij S."/>
            <person name="Kapur A."/>
            <person name="Khurana P."/>
            <person name="Khurana P."/>
            <person name="Khurana J.P."/>
            <person name="Tyagi A.K."/>
            <person name="Gaikwad K."/>
            <person name="Singh A."/>
            <person name="Dalal V."/>
            <person name="Srivastava S."/>
            <person name="Dixit A."/>
            <person name="Pal A.K."/>
            <person name="Ghazi I.A."/>
            <person name="Yadav M."/>
            <person name="Pandit A."/>
            <person name="Bhargava A."/>
            <person name="Sureshbabu K."/>
            <person name="Batra K."/>
            <person name="Sharma T.R."/>
            <person name="Mohapatra T."/>
            <person name="Singh N.K."/>
            <person name="Messing J."/>
            <person name="Nelson A.B."/>
            <person name="Fuks G."/>
            <person name="Kavchok S."/>
            <person name="Keizer G."/>
            <person name="Linton E."/>
            <person name="Llaca V."/>
            <person name="Song R."/>
            <person name="Tanyolac B."/>
            <person name="Young S."/>
            <person name="Ho-Il K."/>
            <person name="Hahn J.H."/>
            <person name="Sangsakoo G."/>
            <person name="Vanavichit A."/>
            <person name="de Mattos Luiz.A.T."/>
            <person name="Zimmer P.D."/>
            <person name="Malone G."/>
            <person name="Dellagostin O."/>
            <person name="de Oliveira A.C."/>
            <person name="Bevan M."/>
            <person name="Bancroft I."/>
            <person name="Minx P."/>
            <person name="Cordum H."/>
            <person name="Wilson R."/>
            <person name="Cheng Z."/>
            <person name="Jin W."/>
            <person name="Jiang J."/>
            <person name="Leong S.A."/>
            <person name="Iwama H."/>
            <person name="Gojobori T."/>
            <person name="Itoh T."/>
            <person name="Niimura Y."/>
            <person name="Fujii Y."/>
            <person name="Habara T."/>
            <person name="Sakai H."/>
            <person name="Sato Y."/>
            <person name="Wilson G."/>
            <person name="Kumar K."/>
            <person name="McCouch S."/>
            <person name="Juretic N."/>
            <person name="Hoen D."/>
            <person name="Wright S."/>
            <person name="Bruskiewich R."/>
            <person name="Bureau T."/>
            <person name="Miyao A."/>
            <person name="Hirochika H."/>
            <person name="Nishikawa T."/>
            <person name="Kadowaki K."/>
            <person name="Sugiura M."/>
            <person name="Burr B."/>
            <person name="Sasaki T."/>
        </authorList>
    </citation>
    <scope>NUCLEOTIDE SEQUENCE [LARGE SCALE GENOMIC DNA]</scope>
    <source>
        <strain evidence="2">cv. Nipponbare</strain>
    </source>
</reference>
<proteinExistence type="predicted"/>
<evidence type="ECO:0000313" key="2">
    <source>
        <dbReference type="Proteomes" id="UP000000763"/>
    </source>
</evidence>
<sequence>MTKIRSVHNYLAKRGLTHLILAVRLIHRRGRRGGSRHHAWTYGGRRLMWGLADKKRQRMETEGPCARPVAGSRRRARTCTGQRLGRGLVAVSAEAAAARQWSGGVWRVARMARGLVAAPRTDLRRTVGADARGGGQK</sequence>
<evidence type="ECO:0000313" key="1">
    <source>
        <dbReference type="EMBL" id="BAD28207.1"/>
    </source>
</evidence>
<dbReference type="Proteomes" id="UP000000763">
    <property type="component" value="Chromosome 2"/>
</dbReference>
<reference evidence="2" key="2">
    <citation type="journal article" date="2008" name="Nucleic Acids Res.">
        <title>The rice annotation project database (RAP-DB): 2008 update.</title>
        <authorList>
            <consortium name="The rice annotation project (RAP)"/>
        </authorList>
    </citation>
    <scope>GENOME REANNOTATION</scope>
    <source>
        <strain evidence="2">cv. Nipponbare</strain>
    </source>
</reference>
<gene>
    <name evidence="1" type="primary">P0463G12.20</name>
</gene>
<protein>
    <submittedName>
        <fullName evidence="1">Uncharacterized protein</fullName>
    </submittedName>
</protein>
<dbReference type="AlphaFoldDB" id="Q6ET13"/>
<name>Q6ET13_ORYSJ</name>
<organism evidence="1 2">
    <name type="scientific">Oryza sativa subsp. japonica</name>
    <name type="common">Rice</name>
    <dbReference type="NCBI Taxonomy" id="39947"/>
    <lineage>
        <taxon>Eukaryota</taxon>
        <taxon>Viridiplantae</taxon>
        <taxon>Streptophyta</taxon>
        <taxon>Embryophyta</taxon>
        <taxon>Tracheophyta</taxon>
        <taxon>Spermatophyta</taxon>
        <taxon>Magnoliopsida</taxon>
        <taxon>Liliopsida</taxon>
        <taxon>Poales</taxon>
        <taxon>Poaceae</taxon>
        <taxon>BOP clade</taxon>
        <taxon>Oryzoideae</taxon>
        <taxon>Oryzeae</taxon>
        <taxon>Oryzinae</taxon>
        <taxon>Oryza</taxon>
        <taxon>Oryza sativa</taxon>
    </lineage>
</organism>